<dbReference type="STRING" id="203267.TWT_037"/>
<dbReference type="InterPro" id="IPR019277">
    <property type="entry name" value="DUF2304"/>
</dbReference>
<dbReference type="AlphaFoldDB" id="Q83H26"/>
<evidence type="ECO:0000256" key="1">
    <source>
        <dbReference type="SAM" id="Phobius"/>
    </source>
</evidence>
<name>Q83H26_TROWT</name>
<keyword evidence="3" id="KW-1185">Reference proteome</keyword>
<evidence type="ECO:0000313" key="2">
    <source>
        <dbReference type="EMBL" id="AAO44134.1"/>
    </source>
</evidence>
<keyword evidence="1" id="KW-0812">Transmembrane</keyword>
<accession>Q83H26</accession>
<dbReference type="OrthoDB" id="3577584at2"/>
<reference evidence="2 3" key="1">
    <citation type="journal article" date="2003" name="Genome Res.">
        <title>Tropheryma whipplei twist: a human pathogenic Actinobacteria with a reduced genome.</title>
        <authorList>
            <person name="Raoult D."/>
            <person name="Ogata H."/>
            <person name="Audic S."/>
            <person name="Robert C."/>
            <person name="Suhre K."/>
            <person name="Drancourt M."/>
            <person name="Claverie J.-M."/>
        </authorList>
    </citation>
    <scope>NUCLEOTIDE SEQUENCE [LARGE SCALE GENOMIC DNA]</scope>
    <source>
        <strain evidence="2 3">Twist</strain>
    </source>
</reference>
<dbReference type="eggNOG" id="COG2456">
    <property type="taxonomic scope" value="Bacteria"/>
</dbReference>
<dbReference type="HOGENOM" id="CLU_134280_0_0_11"/>
<dbReference type="EMBL" id="AE014184">
    <property type="protein sequence ID" value="AAO44134.1"/>
    <property type="molecule type" value="Genomic_DNA"/>
</dbReference>
<evidence type="ECO:0000313" key="3">
    <source>
        <dbReference type="Proteomes" id="UP000002200"/>
    </source>
</evidence>
<protein>
    <recommendedName>
        <fullName evidence="4">DUF2304 domain-containing protein</fullName>
    </recommendedName>
</protein>
<proteinExistence type="predicted"/>
<feature type="transmembrane region" description="Helical" evidence="1">
    <location>
        <begin position="62"/>
        <end position="83"/>
    </location>
</feature>
<gene>
    <name evidence="2" type="ordered locus">TWT_037</name>
</gene>
<dbReference type="KEGG" id="twh:TWT_037"/>
<dbReference type="Proteomes" id="UP000002200">
    <property type="component" value="Chromosome"/>
</dbReference>
<keyword evidence="1" id="KW-0472">Membrane</keyword>
<organism evidence="2 3">
    <name type="scientific">Tropheryma whipplei (strain Twist)</name>
    <name type="common">Whipple's bacillus</name>
    <dbReference type="NCBI Taxonomy" id="203267"/>
    <lineage>
        <taxon>Bacteria</taxon>
        <taxon>Bacillati</taxon>
        <taxon>Actinomycetota</taxon>
        <taxon>Actinomycetes</taxon>
        <taxon>Micrococcales</taxon>
        <taxon>Tropherymataceae</taxon>
        <taxon>Tropheryma</taxon>
    </lineage>
</organism>
<feature type="transmembrane region" description="Helical" evidence="1">
    <location>
        <begin position="32"/>
        <end position="50"/>
    </location>
</feature>
<dbReference type="Pfam" id="PF10066">
    <property type="entry name" value="DUF2304"/>
    <property type="match status" value="1"/>
</dbReference>
<feature type="transmembrane region" description="Helical" evidence="1">
    <location>
        <begin position="89"/>
        <end position="109"/>
    </location>
</feature>
<keyword evidence="1" id="KW-1133">Transmembrane helix</keyword>
<sequence length="146" mass="16623">MQSDPVVVESSCGSACGTPEVWKVERLSMTSYFFGILVSIALLVILIEMLRREKLRERHAVWWLLAGFIAVFFAVFPGILRWISNLLGIITPINLVLFMAVILLFLVCLQQSCELAKLDKRTRRLAEDTLLLQDELEDIKSHSSKE</sequence>
<evidence type="ECO:0008006" key="4">
    <source>
        <dbReference type="Google" id="ProtNLM"/>
    </source>
</evidence>